<feature type="chain" id="PRO_5025479841" description="Carbohydrate esterase family 16 protein" evidence="1">
    <location>
        <begin position="23"/>
        <end position="320"/>
    </location>
</feature>
<organism evidence="2 3">
    <name type="scientific">Gymnopus androsaceus JB14</name>
    <dbReference type="NCBI Taxonomy" id="1447944"/>
    <lineage>
        <taxon>Eukaryota</taxon>
        <taxon>Fungi</taxon>
        <taxon>Dikarya</taxon>
        <taxon>Basidiomycota</taxon>
        <taxon>Agaricomycotina</taxon>
        <taxon>Agaricomycetes</taxon>
        <taxon>Agaricomycetidae</taxon>
        <taxon>Agaricales</taxon>
        <taxon>Marasmiineae</taxon>
        <taxon>Omphalotaceae</taxon>
        <taxon>Gymnopus</taxon>
    </lineage>
</organism>
<reference evidence="2" key="1">
    <citation type="journal article" date="2019" name="Environ. Microbiol.">
        <title>Fungal ecological strategies reflected in gene transcription - a case study of two litter decomposers.</title>
        <authorList>
            <person name="Barbi F."/>
            <person name="Kohler A."/>
            <person name="Barry K."/>
            <person name="Baskaran P."/>
            <person name="Daum C."/>
            <person name="Fauchery L."/>
            <person name="Ihrmark K."/>
            <person name="Kuo A."/>
            <person name="LaButti K."/>
            <person name="Lipzen A."/>
            <person name="Morin E."/>
            <person name="Grigoriev I.V."/>
            <person name="Henrissat B."/>
            <person name="Lindahl B."/>
            <person name="Martin F."/>
        </authorList>
    </citation>
    <scope>NUCLEOTIDE SEQUENCE</scope>
    <source>
        <strain evidence="2">JB14</strain>
    </source>
</reference>
<evidence type="ECO:0000313" key="3">
    <source>
        <dbReference type="Proteomes" id="UP000799118"/>
    </source>
</evidence>
<name>A0A6A4HT88_9AGAR</name>
<protein>
    <recommendedName>
        <fullName evidence="4">Carbohydrate esterase family 16 protein</fullName>
    </recommendedName>
</protein>
<evidence type="ECO:0000256" key="1">
    <source>
        <dbReference type="SAM" id="SignalP"/>
    </source>
</evidence>
<dbReference type="EMBL" id="ML769451">
    <property type="protein sequence ID" value="KAE9400940.1"/>
    <property type="molecule type" value="Genomic_DNA"/>
</dbReference>
<accession>A0A6A4HT88</accession>
<dbReference type="AlphaFoldDB" id="A0A6A4HT88"/>
<dbReference type="InterPro" id="IPR036514">
    <property type="entry name" value="SGNH_hydro_sf"/>
</dbReference>
<evidence type="ECO:0000313" key="2">
    <source>
        <dbReference type="EMBL" id="KAE9400940.1"/>
    </source>
</evidence>
<feature type="signal peptide" evidence="1">
    <location>
        <begin position="1"/>
        <end position="22"/>
    </location>
</feature>
<dbReference type="Proteomes" id="UP000799118">
    <property type="component" value="Unassembled WGS sequence"/>
</dbReference>
<evidence type="ECO:0008006" key="4">
    <source>
        <dbReference type="Google" id="ProtNLM"/>
    </source>
</evidence>
<dbReference type="OrthoDB" id="1600564at2759"/>
<keyword evidence="3" id="KW-1185">Reference proteome</keyword>
<proteinExistence type="predicted"/>
<gene>
    <name evidence="2" type="ORF">BT96DRAFT_880718</name>
</gene>
<dbReference type="Gene3D" id="3.40.50.1110">
    <property type="entry name" value="SGNH hydrolase"/>
    <property type="match status" value="1"/>
</dbReference>
<keyword evidence="1" id="KW-0732">Signal</keyword>
<sequence length="320" mass="34350">MFRFATTASVIATISAFAPARAALLTSRQNTTGVQLAVSPNCGNLSGTAADVNQGLNLSSFTTIVAFWCELWAERNHQWHYTCPAVLDPPNPNAGGRISNGPLWVENLASYANATLEDWAVNGSVIDSTMYPNITFDVPDFVTQVNNYISANPSVPDVNSTLYVVFMGMGDYELRNDLQDGASSLTTVASNLAFGLMELSSSPILATNILVVDNYGRGTESDEGDAYKQLLFAELNDLYNKLDINVGFVDFSTVWDGVLNGTPGYAAFGYTDDGACLANDLTTDGECDAPDTTFYWAPGTPSAATHVIMAEYVEEVLAQC</sequence>